<keyword evidence="2" id="KW-1185">Reference proteome</keyword>
<evidence type="ECO:0000313" key="2">
    <source>
        <dbReference type="Proteomes" id="UP000253551"/>
    </source>
</evidence>
<dbReference type="Proteomes" id="UP000253551">
    <property type="component" value="Unassembled WGS sequence"/>
</dbReference>
<reference evidence="1 2" key="1">
    <citation type="journal article" date="2018" name="G3 (Bethesda)">
        <title>Phylogenetic and Phylogenomic Definition of Rhizopus Species.</title>
        <authorList>
            <person name="Gryganskyi A.P."/>
            <person name="Golan J."/>
            <person name="Dolatabadi S."/>
            <person name="Mondo S."/>
            <person name="Robb S."/>
            <person name="Idnurm A."/>
            <person name="Muszewska A."/>
            <person name="Steczkiewicz K."/>
            <person name="Masonjones S."/>
            <person name="Liao H.L."/>
            <person name="Gajdeczka M.T."/>
            <person name="Anike F."/>
            <person name="Vuek A."/>
            <person name="Anishchenko I.M."/>
            <person name="Voigt K."/>
            <person name="de Hoog G.S."/>
            <person name="Smith M.E."/>
            <person name="Heitman J."/>
            <person name="Vilgalys R."/>
            <person name="Stajich J.E."/>
        </authorList>
    </citation>
    <scope>NUCLEOTIDE SEQUENCE [LARGE SCALE GENOMIC DNA]</scope>
    <source>
        <strain evidence="1 2">LSU 92-RS-03</strain>
    </source>
</reference>
<sequence>MGFRQTMKPLEAEIETKKYSSDDEAFLMTRLFSKFLDRQTMSFKIPVFSRWTQDKVDEVKAKYTRYVANVEEIAKYELLLSAYIRFERVLNSSFSVANVQSHVSEAKDDVLIVAELDSIYFPLPLGGAIFGLLKVSSGLKIFVDMASQKFKKDTHLM</sequence>
<dbReference type="AlphaFoldDB" id="A0A367J7D8"/>
<proteinExistence type="predicted"/>
<feature type="non-terminal residue" evidence="1">
    <location>
        <position position="157"/>
    </location>
</feature>
<organism evidence="1 2">
    <name type="scientific">Rhizopus stolonifer</name>
    <name type="common">Rhizopus nigricans</name>
    <dbReference type="NCBI Taxonomy" id="4846"/>
    <lineage>
        <taxon>Eukaryota</taxon>
        <taxon>Fungi</taxon>
        <taxon>Fungi incertae sedis</taxon>
        <taxon>Mucoromycota</taxon>
        <taxon>Mucoromycotina</taxon>
        <taxon>Mucoromycetes</taxon>
        <taxon>Mucorales</taxon>
        <taxon>Mucorineae</taxon>
        <taxon>Rhizopodaceae</taxon>
        <taxon>Rhizopus</taxon>
    </lineage>
</organism>
<gene>
    <name evidence="1" type="ORF">CU098_004626</name>
</gene>
<dbReference type="EMBL" id="PJQM01004064">
    <property type="protein sequence ID" value="RCH85882.1"/>
    <property type="molecule type" value="Genomic_DNA"/>
</dbReference>
<protein>
    <submittedName>
        <fullName evidence="1">Uncharacterized protein</fullName>
    </submittedName>
</protein>
<name>A0A367J7D8_RHIST</name>
<comment type="caution">
    <text evidence="1">The sequence shown here is derived from an EMBL/GenBank/DDBJ whole genome shotgun (WGS) entry which is preliminary data.</text>
</comment>
<evidence type="ECO:0000313" key="1">
    <source>
        <dbReference type="EMBL" id="RCH85882.1"/>
    </source>
</evidence>
<accession>A0A367J7D8</accession>